<comment type="similarity">
    <text evidence="1 8">Belongs to the TRAFAC class myosin-kinesin ATPase superfamily. Myosin family.</text>
</comment>
<evidence type="ECO:0000256" key="3">
    <source>
        <dbReference type="ARBA" id="ARBA00022840"/>
    </source>
</evidence>
<dbReference type="FunFam" id="1.10.10.820:FF:000001">
    <property type="entry name" value="Myosin heavy chain"/>
    <property type="match status" value="1"/>
</dbReference>
<comment type="caution">
    <text evidence="13">The sequence shown here is derived from an EMBL/GenBank/DDBJ whole genome shotgun (WGS) entry which is preliminary data.</text>
</comment>
<dbReference type="Pfam" id="PF01843">
    <property type="entry name" value="DIL"/>
    <property type="match status" value="1"/>
</dbReference>
<dbReference type="Gene3D" id="1.20.58.530">
    <property type="match status" value="1"/>
</dbReference>
<dbReference type="GO" id="GO:0005524">
    <property type="term" value="F:ATP binding"/>
    <property type="evidence" value="ECO:0007669"/>
    <property type="project" value="UniProtKB-UniRule"/>
</dbReference>
<organism evidence="13 14">
    <name type="scientific">Rhizopus stolonifer</name>
    <name type="common">Rhizopus nigricans</name>
    <dbReference type="NCBI Taxonomy" id="4846"/>
    <lineage>
        <taxon>Eukaryota</taxon>
        <taxon>Fungi</taxon>
        <taxon>Fungi incertae sedis</taxon>
        <taxon>Mucoromycota</taxon>
        <taxon>Mucoromycotina</taxon>
        <taxon>Mucoromycetes</taxon>
        <taxon>Mucorales</taxon>
        <taxon>Mucorineae</taxon>
        <taxon>Rhizopodaceae</taxon>
        <taxon>Rhizopus</taxon>
    </lineage>
</organism>
<dbReference type="STRING" id="4846.A0A367KYP6"/>
<dbReference type="PROSITE" id="PS51126">
    <property type="entry name" value="DILUTE"/>
    <property type="match status" value="1"/>
</dbReference>
<dbReference type="InterPro" id="IPR000048">
    <property type="entry name" value="IQ_motif_EF-hand-BS"/>
</dbReference>
<dbReference type="Pfam" id="PF00063">
    <property type="entry name" value="Myosin_head"/>
    <property type="match status" value="1"/>
</dbReference>
<proteinExistence type="inferred from homology"/>
<dbReference type="InterPro" id="IPR027417">
    <property type="entry name" value="P-loop_NTPase"/>
</dbReference>
<keyword evidence="4 9" id="KW-0175">Coiled coil</keyword>
<dbReference type="GO" id="GO:0000146">
    <property type="term" value="F:microfilament motor activity"/>
    <property type="evidence" value="ECO:0007669"/>
    <property type="project" value="TreeGrafter"/>
</dbReference>
<dbReference type="InterPro" id="IPR002710">
    <property type="entry name" value="Dilute_dom"/>
</dbReference>
<feature type="compositionally biased region" description="Polar residues" evidence="10">
    <location>
        <begin position="1097"/>
        <end position="1120"/>
    </location>
</feature>
<dbReference type="EMBL" id="PJQM01000047">
    <property type="protein sequence ID" value="RCI07012.1"/>
    <property type="molecule type" value="Genomic_DNA"/>
</dbReference>
<dbReference type="Proteomes" id="UP000253551">
    <property type="component" value="Unassembled WGS sequence"/>
</dbReference>
<dbReference type="OrthoDB" id="6108017at2759"/>
<protein>
    <submittedName>
        <fullName evidence="13">Myosin type-2 heavy chain 1</fullName>
    </submittedName>
</protein>
<keyword evidence="7 8" id="KW-0009">Actin-binding</keyword>
<evidence type="ECO:0000256" key="7">
    <source>
        <dbReference type="ARBA" id="ARBA00023203"/>
    </source>
</evidence>
<feature type="binding site" evidence="8">
    <location>
        <begin position="180"/>
        <end position="187"/>
    </location>
    <ligand>
        <name>ATP</name>
        <dbReference type="ChEBI" id="CHEBI:30616"/>
    </ligand>
</feature>
<evidence type="ECO:0000256" key="2">
    <source>
        <dbReference type="ARBA" id="ARBA00022741"/>
    </source>
</evidence>
<feature type="region of interest" description="Disordered" evidence="10">
    <location>
        <begin position="1057"/>
        <end position="1076"/>
    </location>
</feature>
<dbReference type="PANTHER" id="PTHR13140:SF706">
    <property type="entry name" value="DILUTE CLASS UNCONVENTIONAL MYOSIN, ISOFORM C"/>
    <property type="match status" value="1"/>
</dbReference>
<dbReference type="PRINTS" id="PR00193">
    <property type="entry name" value="MYOSINHEAVY"/>
</dbReference>
<dbReference type="SMART" id="SM01132">
    <property type="entry name" value="DIL"/>
    <property type="match status" value="1"/>
</dbReference>
<dbReference type="PROSITE" id="PS50096">
    <property type="entry name" value="IQ"/>
    <property type="match status" value="3"/>
</dbReference>
<dbReference type="Gene3D" id="1.10.10.820">
    <property type="match status" value="1"/>
</dbReference>
<evidence type="ECO:0000259" key="12">
    <source>
        <dbReference type="PROSITE" id="PS51456"/>
    </source>
</evidence>
<feature type="compositionally biased region" description="Polar residues" evidence="10">
    <location>
        <begin position="1143"/>
        <end position="1152"/>
    </location>
</feature>
<feature type="compositionally biased region" description="Low complexity" evidence="10">
    <location>
        <begin position="1057"/>
        <end position="1071"/>
    </location>
</feature>
<keyword evidence="6 8" id="KW-0505">Motor protein</keyword>
<dbReference type="Gene3D" id="1.20.5.190">
    <property type="match status" value="2"/>
</dbReference>
<evidence type="ECO:0000256" key="9">
    <source>
        <dbReference type="SAM" id="Coils"/>
    </source>
</evidence>
<dbReference type="InterPro" id="IPR046943">
    <property type="entry name" value="Fungal_Myo2/2A_CBD"/>
</dbReference>
<dbReference type="InterPro" id="IPR036103">
    <property type="entry name" value="MYSc_Myo5"/>
</dbReference>
<keyword evidence="3 8" id="KW-0067">ATP-binding</keyword>
<feature type="region of interest" description="Actin-binding" evidence="8">
    <location>
        <begin position="660"/>
        <end position="682"/>
    </location>
</feature>
<dbReference type="CDD" id="cd01380">
    <property type="entry name" value="MYSc_Myo5"/>
    <property type="match status" value="1"/>
</dbReference>
<feature type="domain" description="Dilute" evidence="11">
    <location>
        <begin position="1257"/>
        <end position="1539"/>
    </location>
</feature>
<dbReference type="GO" id="GO:0005737">
    <property type="term" value="C:cytoplasm"/>
    <property type="evidence" value="ECO:0007669"/>
    <property type="project" value="TreeGrafter"/>
</dbReference>
<dbReference type="Gene3D" id="3.40.850.10">
    <property type="entry name" value="Kinesin motor domain"/>
    <property type="match status" value="1"/>
</dbReference>
<gene>
    <name evidence="13" type="primary">MYO2_11</name>
    <name evidence="13" type="ORF">CU098_012970</name>
</gene>
<keyword evidence="14" id="KW-1185">Reference proteome</keyword>
<evidence type="ECO:0000313" key="14">
    <source>
        <dbReference type="Proteomes" id="UP000253551"/>
    </source>
</evidence>
<feature type="domain" description="Myosin motor" evidence="12">
    <location>
        <begin position="87"/>
        <end position="786"/>
    </location>
</feature>
<dbReference type="GO" id="GO:0007015">
    <property type="term" value="P:actin filament organization"/>
    <property type="evidence" value="ECO:0007669"/>
    <property type="project" value="TreeGrafter"/>
</dbReference>
<dbReference type="GO" id="GO:0016020">
    <property type="term" value="C:membrane"/>
    <property type="evidence" value="ECO:0007669"/>
    <property type="project" value="TreeGrafter"/>
</dbReference>
<accession>A0A367KYP6</accession>
<dbReference type="PROSITE" id="PS51456">
    <property type="entry name" value="MYOSIN_MOTOR"/>
    <property type="match status" value="1"/>
</dbReference>
<evidence type="ECO:0000259" key="11">
    <source>
        <dbReference type="PROSITE" id="PS51126"/>
    </source>
</evidence>
<dbReference type="CDD" id="cd15480">
    <property type="entry name" value="fMyo2p_CBD"/>
    <property type="match status" value="1"/>
</dbReference>
<dbReference type="SMART" id="SM00242">
    <property type="entry name" value="MYSc"/>
    <property type="match status" value="1"/>
</dbReference>
<evidence type="ECO:0000256" key="10">
    <source>
        <dbReference type="SAM" id="MobiDB-lite"/>
    </source>
</evidence>
<keyword evidence="5 8" id="KW-0518">Myosin</keyword>
<dbReference type="Gene3D" id="1.20.5.4820">
    <property type="match status" value="1"/>
</dbReference>
<dbReference type="InterPro" id="IPR001609">
    <property type="entry name" value="Myosin_head_motor_dom-like"/>
</dbReference>
<evidence type="ECO:0000256" key="5">
    <source>
        <dbReference type="ARBA" id="ARBA00023123"/>
    </source>
</evidence>
<dbReference type="SUPFAM" id="SSF50084">
    <property type="entry name" value="Myosin S1 fragment, N-terminal domain"/>
    <property type="match status" value="1"/>
</dbReference>
<dbReference type="PANTHER" id="PTHR13140">
    <property type="entry name" value="MYOSIN"/>
    <property type="match status" value="1"/>
</dbReference>
<feature type="region of interest" description="Disordered" evidence="10">
    <location>
        <begin position="1097"/>
        <end position="1152"/>
    </location>
</feature>
<dbReference type="SUPFAM" id="SSF52540">
    <property type="entry name" value="P-loop containing nucleoside triphosphate hydrolases"/>
    <property type="match status" value="2"/>
</dbReference>
<evidence type="ECO:0000256" key="8">
    <source>
        <dbReference type="PROSITE-ProRule" id="PRU00782"/>
    </source>
</evidence>
<keyword evidence="2 8" id="KW-0547">Nucleotide-binding</keyword>
<name>A0A367KYP6_RHIST</name>
<dbReference type="InterPro" id="IPR036961">
    <property type="entry name" value="Kinesin_motor_dom_sf"/>
</dbReference>
<feature type="coiled-coil region" evidence="9">
    <location>
        <begin position="952"/>
        <end position="1000"/>
    </location>
</feature>
<dbReference type="SMART" id="SM00015">
    <property type="entry name" value="IQ"/>
    <property type="match status" value="4"/>
</dbReference>
<dbReference type="Pfam" id="PF00612">
    <property type="entry name" value="IQ"/>
    <property type="match status" value="2"/>
</dbReference>
<evidence type="ECO:0000313" key="13">
    <source>
        <dbReference type="EMBL" id="RCI07012.1"/>
    </source>
</evidence>
<dbReference type="Gene3D" id="1.20.120.720">
    <property type="entry name" value="Myosin VI head, motor domain, U50 subdomain"/>
    <property type="match status" value="1"/>
</dbReference>
<evidence type="ECO:0000256" key="6">
    <source>
        <dbReference type="ARBA" id="ARBA00023175"/>
    </source>
</evidence>
<dbReference type="CDD" id="cd23767">
    <property type="entry name" value="IQCD"/>
    <property type="match status" value="1"/>
</dbReference>
<evidence type="ECO:0000256" key="4">
    <source>
        <dbReference type="ARBA" id="ARBA00023054"/>
    </source>
</evidence>
<evidence type="ECO:0000256" key="1">
    <source>
        <dbReference type="ARBA" id="ARBA00008314"/>
    </source>
</evidence>
<dbReference type="GO" id="GO:0016459">
    <property type="term" value="C:myosin complex"/>
    <property type="evidence" value="ECO:0007669"/>
    <property type="project" value="UniProtKB-KW"/>
</dbReference>
<dbReference type="GO" id="GO:0051015">
    <property type="term" value="F:actin filament binding"/>
    <property type="evidence" value="ECO:0007669"/>
    <property type="project" value="TreeGrafter"/>
</dbReference>
<reference evidence="13 14" key="1">
    <citation type="journal article" date="2018" name="G3 (Bethesda)">
        <title>Phylogenetic and Phylogenomic Definition of Rhizopus Species.</title>
        <authorList>
            <person name="Gryganskyi A.P."/>
            <person name="Golan J."/>
            <person name="Dolatabadi S."/>
            <person name="Mondo S."/>
            <person name="Robb S."/>
            <person name="Idnurm A."/>
            <person name="Muszewska A."/>
            <person name="Steczkiewicz K."/>
            <person name="Masonjones S."/>
            <person name="Liao H.L."/>
            <person name="Gajdeczka M.T."/>
            <person name="Anike F."/>
            <person name="Vuek A."/>
            <person name="Anishchenko I.M."/>
            <person name="Voigt K."/>
            <person name="de Hoog G.S."/>
            <person name="Smith M.E."/>
            <person name="Heitman J."/>
            <person name="Vilgalys R."/>
            <person name="Stajich J.E."/>
        </authorList>
    </citation>
    <scope>NUCLEOTIDE SEQUENCE [LARGE SCALE GENOMIC DNA]</scope>
    <source>
        <strain evidence="13 14">LSU 92-RS-03</strain>
    </source>
</reference>
<sequence length="1602" mass="184594">MADSLSSGVSQAVQVYTKGTKAWFEDEDEAWISATVLSKEETDTGVKIIFEDDKDSGKEHVFESTFATLETQKGANLPPLRNPPKLENIEDLTNLSYLNEPSVLNTIRTRYLQRHIYTYSGIVLIAANPFARVPLYEPEVIQQYSGRRRGELEPHLFAIAEDAYRCMVREKSNQTVVVSGESGAGKTVSATHIMRYFATADDAESGKIKDASQGMTEVEEQIMATNPIMEAFGNAKTTRNNNSSRFGKYIEIQFDNRNNIVGAKIRTYLLERSRLIFQPETERNYHIFYQLCMGAPSNERRNLEINEWNKFHYLNQSGTGTIPGVDDAAEFELTQKSLSLVGIAVEQQWQIFKLLAALLHIGNIEIGGRTDASIADDQPALITTTKLLGIKTTEFKKWLTRRQIITRNEKIVKNLSIVQALVVRDSVAKYIYASLFDWLVKVVNDSLSCQEEGLVRTFIGVLDIYGFEHFKKNSFEQFCINYANEKLQQQFNQHVFKLEQEEYVKEKIDWKFIEFSDNQKCIEVIESKLGILSLLDEESRMPSGTDQGFCNKLYSSFSDPKFKNYFKKPRFSNSAFTVVHYAHEVEYDSEGFIDKNKDTVPDELLNLLQTAESPFLVEMLQTATAAATATSQESKPSPAKKVGMAIAKKPTLGSIFKLSLISLMDTISQTNVHYIRCIKPNEAKVAWGFEPNMVLSQLRACGVLETIRISCLGYPSRWSFPDFADRFYALVNSKHWDPNGNPNIDELCRIVLEKYIPDKDKYQVGLTKIFFRAGQSKLAYLEKCRKERWEECTVLLQKNMRRFIVRIRYLRMLDLISRLQRVARQKMGVQKIHVARQTQAAIKIQAEWRRYIQRKRYLRQCAFIIHLQAACRAHSMRLKFSEIRQHFAAIKIQSLVRGWAVRREYKAKRNHVIALQTCIRLRLARQRLQSLKREAKSANHFKEVSYKLESKVVELTQSVTQHKEEKQQMRTKAIELELQIKSWTEKYEKLDKKAKDLEKKLDAPNELEAELELIKSERATLQTDYRNSLERIKKQDLEINRLSEDLDRQKEEIFKLKQQSNQQQLRSPLSLSGGGPSLAIKESEVAELKGQIASLKAQLQSHKNNSKRQASMNTHRTLSPQRDRRGISPDSNRSPSVDPRAASPSNMRRSSLVTAVERVESKIVYAEPEQMIPKKIGQRGSLEAEKISNPEDVISQLLQENGEQLEDELIEGLIQSLKIVPPGNQNLPSREEVFFPVHIIGRCVTQMWRLGYLAESERLLLRVMGTLQKDCVSFTGEETIVPCAYWLSNTHELLSLVYSVERELEAEMHYNSIHGRRAVGWHDFEKLVSNMKFELQCLQDNIYFHWLSELKKKLNKMAIPALIETQSLPGFIVSDSTRFFNNILPRSQPAFSMDDLLNFMNRIHRTMKTYYVDPNVIEQVLTELLKLIGITTFNDLVMRRNFNSWKRAMQIQYNITRLEEWCKTHYAGEAITQLEHLTQATKLLQLKKATLKDIQIIYDVCWFLAPTQVQKLIQNYSVADYEEPINNEILRAVASRVSSSDTEDILLLDNISLEESDYDQPEPRSVEISSYVPDYLNIQQVQKLIALTNLLEQRKPQRMDSI</sequence>